<comment type="caution">
    <text evidence="2">The sequence shown here is derived from an EMBL/GenBank/DDBJ whole genome shotgun (WGS) entry which is preliminary data.</text>
</comment>
<dbReference type="Proteomes" id="UP000037069">
    <property type="component" value="Unassembled WGS sequence"/>
</dbReference>
<feature type="non-terminal residue" evidence="2">
    <location>
        <position position="1"/>
    </location>
</feature>
<proteinExistence type="predicted"/>
<evidence type="ECO:0000313" key="2">
    <source>
        <dbReference type="EMBL" id="KNC32733.1"/>
    </source>
</evidence>
<evidence type="ECO:0000256" key="1">
    <source>
        <dbReference type="SAM" id="MobiDB-lite"/>
    </source>
</evidence>
<reference evidence="2 3" key="1">
    <citation type="journal article" date="2015" name="Nat. Commun.">
        <title>Lucilia cuprina genome unlocks parasitic fly biology to underpin future interventions.</title>
        <authorList>
            <person name="Anstead C.A."/>
            <person name="Korhonen P.K."/>
            <person name="Young N.D."/>
            <person name="Hall R.S."/>
            <person name="Jex A.R."/>
            <person name="Murali S.C."/>
            <person name="Hughes D.S."/>
            <person name="Lee S.F."/>
            <person name="Perry T."/>
            <person name="Stroehlein A.J."/>
            <person name="Ansell B.R."/>
            <person name="Breugelmans B."/>
            <person name="Hofmann A."/>
            <person name="Qu J."/>
            <person name="Dugan S."/>
            <person name="Lee S.L."/>
            <person name="Chao H."/>
            <person name="Dinh H."/>
            <person name="Han Y."/>
            <person name="Doddapaneni H.V."/>
            <person name="Worley K.C."/>
            <person name="Muzny D.M."/>
            <person name="Ioannidis P."/>
            <person name="Waterhouse R.M."/>
            <person name="Zdobnov E.M."/>
            <person name="James P.J."/>
            <person name="Bagnall N.H."/>
            <person name="Kotze A.C."/>
            <person name="Gibbs R.A."/>
            <person name="Richards S."/>
            <person name="Batterham P."/>
            <person name="Gasser R.B."/>
        </authorList>
    </citation>
    <scope>NUCLEOTIDE SEQUENCE [LARGE SCALE GENOMIC DNA]</scope>
    <source>
        <strain evidence="2 3">LS</strain>
        <tissue evidence="2">Full body</tissue>
    </source>
</reference>
<keyword evidence="3" id="KW-1185">Reference proteome</keyword>
<dbReference type="AlphaFoldDB" id="A0A0L0CK04"/>
<gene>
    <name evidence="2" type="ORF">FF38_03804</name>
</gene>
<protein>
    <submittedName>
        <fullName evidence="2">Uncharacterized protein</fullName>
    </submittedName>
</protein>
<dbReference type="EMBL" id="JRES01000280">
    <property type="protein sequence ID" value="KNC32733.1"/>
    <property type="molecule type" value="Genomic_DNA"/>
</dbReference>
<name>A0A0L0CK04_LUCCU</name>
<feature type="region of interest" description="Disordered" evidence="1">
    <location>
        <begin position="1"/>
        <end position="27"/>
    </location>
</feature>
<organism evidence="2 3">
    <name type="scientific">Lucilia cuprina</name>
    <name type="common">Green bottle fly</name>
    <name type="synonym">Australian sheep blowfly</name>
    <dbReference type="NCBI Taxonomy" id="7375"/>
    <lineage>
        <taxon>Eukaryota</taxon>
        <taxon>Metazoa</taxon>
        <taxon>Ecdysozoa</taxon>
        <taxon>Arthropoda</taxon>
        <taxon>Hexapoda</taxon>
        <taxon>Insecta</taxon>
        <taxon>Pterygota</taxon>
        <taxon>Neoptera</taxon>
        <taxon>Endopterygota</taxon>
        <taxon>Diptera</taxon>
        <taxon>Brachycera</taxon>
        <taxon>Muscomorpha</taxon>
        <taxon>Oestroidea</taxon>
        <taxon>Calliphoridae</taxon>
        <taxon>Luciliinae</taxon>
        <taxon>Lucilia</taxon>
    </lineage>
</organism>
<sequence>FVKNKKTNAKTPLNDKNKTSKLSKRKENNLCKVTSHHLSAKPKEPVSASVTAAATNEMQQILNPQE</sequence>
<evidence type="ECO:0000313" key="3">
    <source>
        <dbReference type="Proteomes" id="UP000037069"/>
    </source>
</evidence>
<accession>A0A0L0CK04</accession>